<dbReference type="Gene3D" id="3.30.420.40">
    <property type="match status" value="2"/>
</dbReference>
<dbReference type="InterPro" id="IPR043129">
    <property type="entry name" value="ATPase_NBD"/>
</dbReference>
<dbReference type="RefSeq" id="WP_307348477.1">
    <property type="nucleotide sequence ID" value="NZ_JAUSVS010000002.1"/>
</dbReference>
<dbReference type="SUPFAM" id="SSF53067">
    <property type="entry name" value="Actin-like ATPase domain"/>
    <property type="match status" value="1"/>
</dbReference>
<dbReference type="InterPro" id="IPR000600">
    <property type="entry name" value="ROK"/>
</dbReference>
<accession>A0ABU0ISF5</accession>
<reference evidence="1 2" key="1">
    <citation type="submission" date="2023-07" db="EMBL/GenBank/DDBJ databases">
        <title>Genomic Encyclopedia of Type Strains, Phase IV (KMG-IV): sequencing the most valuable type-strain genomes for metagenomic binning, comparative biology and taxonomic classification.</title>
        <authorList>
            <person name="Goeker M."/>
        </authorList>
    </citation>
    <scope>NUCLEOTIDE SEQUENCE [LARGE SCALE GENOMIC DNA]</scope>
    <source>
        <strain evidence="1 2">DSM 18695</strain>
    </source>
</reference>
<gene>
    <name evidence="1" type="ORF">QO010_001854</name>
</gene>
<proteinExistence type="predicted"/>
<evidence type="ECO:0000313" key="2">
    <source>
        <dbReference type="Proteomes" id="UP001228905"/>
    </source>
</evidence>
<dbReference type="InterPro" id="IPR049874">
    <property type="entry name" value="ROK_cs"/>
</dbReference>
<dbReference type="PANTHER" id="PTHR18964">
    <property type="entry name" value="ROK (REPRESSOR, ORF, KINASE) FAMILY"/>
    <property type="match status" value="1"/>
</dbReference>
<name>A0ABU0ISF5_9CAUL</name>
<organism evidence="1 2">
    <name type="scientific">Caulobacter ginsengisoli</name>
    <dbReference type="NCBI Taxonomy" id="400775"/>
    <lineage>
        <taxon>Bacteria</taxon>
        <taxon>Pseudomonadati</taxon>
        <taxon>Pseudomonadota</taxon>
        <taxon>Alphaproteobacteria</taxon>
        <taxon>Caulobacterales</taxon>
        <taxon>Caulobacteraceae</taxon>
        <taxon>Caulobacter</taxon>
    </lineage>
</organism>
<dbReference type="PROSITE" id="PS01125">
    <property type="entry name" value="ROK"/>
    <property type="match status" value="1"/>
</dbReference>
<evidence type="ECO:0000313" key="1">
    <source>
        <dbReference type="EMBL" id="MDQ0464083.1"/>
    </source>
</evidence>
<dbReference type="GO" id="GO:0008865">
    <property type="term" value="F:fructokinase activity"/>
    <property type="evidence" value="ECO:0007669"/>
    <property type="project" value="UniProtKB-EC"/>
</dbReference>
<dbReference type="Pfam" id="PF00480">
    <property type="entry name" value="ROK"/>
    <property type="match status" value="1"/>
</dbReference>
<sequence length="300" mass="31996">MIRIGVDFGGTKIEAAALDERGDFRARVRVPNPGNYDEALLVVRDLVAEAERKASARLASVGMGMPGSISPSTGLIRGANSVWLNGRPFKEDLERVLDRPIRLENDANCFALSEASDGAAAGKRVVFGAILGTGCGGGVVVDGRTIMGANGVAGEWGHTPLPWPTPEEYRAHQCWCGRFDCLETWTSGTGFCEDYERLSGLKLTGDAIVAAARAGEIPAAQALDGYIDRLGRGLAVMCDFIDPDAIVLGGGMSNTAELYDRLPDAIRPWLFSDVFETPIVQAMHGDSSGVRGAAWLWPLD</sequence>
<dbReference type="PANTHER" id="PTHR18964:SF174">
    <property type="entry name" value="D-ALLOSE KINASE-RELATED"/>
    <property type="match status" value="1"/>
</dbReference>
<dbReference type="Proteomes" id="UP001228905">
    <property type="component" value="Unassembled WGS sequence"/>
</dbReference>
<dbReference type="CDD" id="cd24066">
    <property type="entry name" value="ASKHA_NBD_ROK_EcFRK-like"/>
    <property type="match status" value="1"/>
</dbReference>
<dbReference type="EMBL" id="JAUSVS010000002">
    <property type="protein sequence ID" value="MDQ0464083.1"/>
    <property type="molecule type" value="Genomic_DNA"/>
</dbReference>
<keyword evidence="2" id="KW-1185">Reference proteome</keyword>
<keyword evidence="1" id="KW-0808">Transferase</keyword>
<dbReference type="EC" id="2.7.1.4" evidence="1"/>
<protein>
    <submittedName>
        <fullName evidence="1">Fructokinase</fullName>
        <ecNumber evidence="1">2.7.1.4</ecNumber>
    </submittedName>
</protein>
<comment type="caution">
    <text evidence="1">The sequence shown here is derived from an EMBL/GenBank/DDBJ whole genome shotgun (WGS) entry which is preliminary data.</text>
</comment>